<dbReference type="EMBL" id="CP090032">
    <property type="protein sequence ID" value="UPK92247.1"/>
    <property type="molecule type" value="Genomic_DNA"/>
</dbReference>
<evidence type="ECO:0000313" key="2">
    <source>
        <dbReference type="Proteomes" id="UP000830768"/>
    </source>
</evidence>
<dbReference type="Proteomes" id="UP000830768">
    <property type="component" value="Chromosome 3"/>
</dbReference>
<reference evidence="1" key="1">
    <citation type="submission" date="2021-11" db="EMBL/GenBank/DDBJ databases">
        <title>Fusarium solani-melongenae Genome sequencing and assembly.</title>
        <authorList>
            <person name="Xie S."/>
            <person name="Huang L."/>
            <person name="Zhang X."/>
        </authorList>
    </citation>
    <scope>NUCLEOTIDE SEQUENCE</scope>
    <source>
        <strain evidence="1">CRI 24-3</strain>
    </source>
</reference>
<keyword evidence="2" id="KW-1185">Reference proteome</keyword>
<name>A0ACD3YTE5_FUSSC</name>
<gene>
    <name evidence="1" type="ORF">LCI18_003182</name>
</gene>
<evidence type="ECO:0000313" key="1">
    <source>
        <dbReference type="EMBL" id="UPK92247.1"/>
    </source>
</evidence>
<sequence length="341" mass="37105">MAPSIFLTGATGYTGGTVLNTLVTAHPDYNISVLLRKPIASFSDAYPGVKVLLGDFDSTDLLKDAASKADIVIHHGNSDYVPAVKSLIAGVIERAQASKPAFYIHLGGTAIIADYNNLGELSPKVWSDVDDLDAIWSFPAESIHRETEFLIQEAWSKYGDKLKTAVVCPPNMHGKGTGPGRADSFYVPSFWAESLKLGATFYLGSGSNIYSRAHVEDVAQVFLKLVEAAVDGGQGADWGRQGYYFTAVEEVTQYDIAVAVGKILKSKGQLSTEVPRQVSLEELDSMLTYIPLEGTARLLFGSNSRSKPDRAQKWLGFKPQRRGFLESLEDDLSSAMRLSQK</sequence>
<protein>
    <submittedName>
        <fullName evidence="1">Uncharacterized protein</fullName>
    </submittedName>
</protein>
<organism evidence="1 2">
    <name type="scientific">Fusarium solani subsp. cucurbitae</name>
    <name type="common">Neocosmosporum cucurbitae</name>
    <dbReference type="NCBI Taxonomy" id="2747967"/>
    <lineage>
        <taxon>Eukaryota</taxon>
        <taxon>Fungi</taxon>
        <taxon>Dikarya</taxon>
        <taxon>Ascomycota</taxon>
        <taxon>Pezizomycotina</taxon>
        <taxon>Sordariomycetes</taxon>
        <taxon>Hypocreomycetidae</taxon>
        <taxon>Hypocreales</taxon>
        <taxon>Nectriaceae</taxon>
        <taxon>Fusarium</taxon>
        <taxon>Fusarium solani species complex</taxon>
    </lineage>
</organism>
<accession>A0ACD3YTE5</accession>
<proteinExistence type="predicted"/>